<keyword evidence="3" id="KW-0285">Flavoprotein</keyword>
<keyword evidence="8" id="KW-1185">Reference proteome</keyword>
<dbReference type="EMBL" id="LN736367">
    <property type="protein sequence ID" value="CEP63638.1"/>
    <property type="molecule type" value="Genomic_DNA"/>
</dbReference>
<dbReference type="Proteomes" id="UP000054304">
    <property type="component" value="Unassembled WGS sequence"/>
</dbReference>
<sequence length="424" mass="47160">MSDIIIIGGGVFGLSTAAHYAKSNSVTVIDKFEIPSPLSASTDYNKIVRLEYTDPVYAAMAVEAMDYWQGKGDDVYPAGLFQDTYSHCGRISVVPPKSSPRYDFEVQSLKLLREEFGRCDSIAEHINDLTCGNVFPEFEKSRAQGLFRFNPDCGIGLAAQSLTAIKSYSKSLGVNFIENDGVMSIDSGSKRVKVTMESGRELLAERVLVACGANTPSLLDLGQSVKSTGLYVGHIQLSVAEYEKYKNMPVVFDPTIGYFFPPDRATRILKLCASASSTYDKSSEALLPRYQCLEPDKVKSIPVQSVAQIRTLIRNYLPDLEFGPNGQLRDVIDCKVCWISDTSDSNFIIDEVPSKPNVFVSCGDSGHGYKFLPNIGGYIKARMDGNLSPQLARKWSIRDSDWTSQIIPWRVEHKRKHIDEIEWH</sequence>
<dbReference type="InterPro" id="IPR045170">
    <property type="entry name" value="MTOX"/>
</dbReference>
<name>A0A0C7NDC7_9SACH</name>
<comment type="cofactor">
    <cofactor evidence="1">
        <name>FAD</name>
        <dbReference type="ChEBI" id="CHEBI:57692"/>
    </cofactor>
</comment>
<dbReference type="Gene3D" id="3.50.50.60">
    <property type="entry name" value="FAD/NAD(P)-binding domain"/>
    <property type="match status" value="1"/>
</dbReference>
<proteinExistence type="inferred from homology"/>
<dbReference type="PANTHER" id="PTHR10961:SF26">
    <property type="entry name" value="L-SACCHAROPINE OXIDASE"/>
    <property type="match status" value="1"/>
</dbReference>
<dbReference type="HOGENOM" id="CLU_007884_0_1_1"/>
<dbReference type="SUPFAM" id="SSF51905">
    <property type="entry name" value="FAD/NAD(P)-binding domain"/>
    <property type="match status" value="1"/>
</dbReference>
<dbReference type="STRING" id="1245769.A0A0C7NDC7"/>
<dbReference type="InterPro" id="IPR006076">
    <property type="entry name" value="FAD-dep_OxRdtase"/>
</dbReference>
<evidence type="ECO:0000256" key="5">
    <source>
        <dbReference type="ARBA" id="ARBA00023002"/>
    </source>
</evidence>
<feature type="domain" description="FAD dependent oxidoreductase" evidence="6">
    <location>
        <begin position="3"/>
        <end position="379"/>
    </location>
</feature>
<protein>
    <submittedName>
        <fullName evidence="7">LALA0S08e07206g1_1</fullName>
    </submittedName>
</protein>
<evidence type="ECO:0000313" key="7">
    <source>
        <dbReference type="EMBL" id="CEP63638.1"/>
    </source>
</evidence>
<dbReference type="OrthoDB" id="2219495at2759"/>
<evidence type="ECO:0000259" key="6">
    <source>
        <dbReference type="Pfam" id="PF01266"/>
    </source>
</evidence>
<evidence type="ECO:0000256" key="3">
    <source>
        <dbReference type="ARBA" id="ARBA00022630"/>
    </source>
</evidence>
<dbReference type="RefSeq" id="XP_022629851.1">
    <property type="nucleotide sequence ID" value="XM_022771252.1"/>
</dbReference>
<accession>A0A0C7NDC7</accession>
<dbReference type="GO" id="GO:0050660">
    <property type="term" value="F:flavin adenine dinucleotide binding"/>
    <property type="evidence" value="ECO:0007669"/>
    <property type="project" value="EnsemblFungi"/>
</dbReference>
<keyword evidence="4" id="KW-0274">FAD</keyword>
<dbReference type="InterPro" id="IPR036188">
    <property type="entry name" value="FAD/NAD-bd_sf"/>
</dbReference>
<evidence type="ECO:0000256" key="1">
    <source>
        <dbReference type="ARBA" id="ARBA00001974"/>
    </source>
</evidence>
<dbReference type="GO" id="GO:0008115">
    <property type="term" value="F:sarcosine oxidase activity"/>
    <property type="evidence" value="ECO:0007669"/>
    <property type="project" value="TreeGrafter"/>
</dbReference>
<gene>
    <name evidence="7" type="ORF">LALA0_S08e07206g</name>
</gene>
<evidence type="ECO:0000313" key="8">
    <source>
        <dbReference type="Proteomes" id="UP000054304"/>
    </source>
</evidence>
<keyword evidence="5" id="KW-0560">Oxidoreductase</keyword>
<dbReference type="GO" id="GO:0051698">
    <property type="term" value="F:saccharopine oxidase activity"/>
    <property type="evidence" value="ECO:0007669"/>
    <property type="project" value="EnsemblFungi"/>
</dbReference>
<dbReference type="GeneID" id="34687155"/>
<evidence type="ECO:0000256" key="4">
    <source>
        <dbReference type="ARBA" id="ARBA00022827"/>
    </source>
</evidence>
<dbReference type="AlphaFoldDB" id="A0A0C7NDC7"/>
<evidence type="ECO:0000256" key="2">
    <source>
        <dbReference type="ARBA" id="ARBA00010989"/>
    </source>
</evidence>
<organism evidence="7 8">
    <name type="scientific">Lachancea lanzarotensis</name>
    <dbReference type="NCBI Taxonomy" id="1245769"/>
    <lineage>
        <taxon>Eukaryota</taxon>
        <taxon>Fungi</taxon>
        <taxon>Dikarya</taxon>
        <taxon>Ascomycota</taxon>
        <taxon>Saccharomycotina</taxon>
        <taxon>Saccharomycetes</taxon>
        <taxon>Saccharomycetales</taxon>
        <taxon>Saccharomycetaceae</taxon>
        <taxon>Lachancea</taxon>
    </lineage>
</organism>
<dbReference type="PANTHER" id="PTHR10961">
    <property type="entry name" value="PEROXISOMAL SARCOSINE OXIDASE"/>
    <property type="match status" value="1"/>
</dbReference>
<comment type="similarity">
    <text evidence="2">Belongs to the MSOX/MTOX family.</text>
</comment>
<reference evidence="7 8" key="1">
    <citation type="submission" date="2014-12" db="EMBL/GenBank/DDBJ databases">
        <authorList>
            <person name="Neuveglise Cecile"/>
        </authorList>
    </citation>
    <scope>NUCLEOTIDE SEQUENCE [LARGE SCALE GENOMIC DNA]</scope>
    <source>
        <strain evidence="7 8">CBS 12615</strain>
    </source>
</reference>
<dbReference type="Gene3D" id="3.30.9.10">
    <property type="entry name" value="D-Amino Acid Oxidase, subunit A, domain 2"/>
    <property type="match status" value="1"/>
</dbReference>
<dbReference type="Pfam" id="PF01266">
    <property type="entry name" value="DAO"/>
    <property type="match status" value="1"/>
</dbReference>